<dbReference type="Proteomes" id="UP000070498">
    <property type="component" value="Unassembled WGS sequence"/>
</dbReference>
<reference evidence="1 2" key="1">
    <citation type="submission" date="2015-11" db="EMBL/GenBank/DDBJ databases">
        <title>Draft genome sequence of Agrobacterium sp. R89-1.</title>
        <authorList>
            <person name="Zahradnik J."/>
            <person name="Kyslikova E."/>
            <person name="Palyzova A."/>
            <person name="Kyslik P."/>
        </authorList>
    </citation>
    <scope>NUCLEOTIDE SEQUENCE [LARGE SCALE GENOMIC DNA]</scope>
    <source>
        <strain evidence="1 2">R89-1</strain>
    </source>
</reference>
<accession>A0A135P916</accession>
<comment type="caution">
    <text evidence="1">The sequence shown here is derived from an EMBL/GenBank/DDBJ whole genome shotgun (WGS) entry which is preliminary data.</text>
</comment>
<evidence type="ECO:0000313" key="2">
    <source>
        <dbReference type="Proteomes" id="UP000070498"/>
    </source>
</evidence>
<dbReference type="EMBL" id="LNUW01000001">
    <property type="protein sequence ID" value="KXG87932.1"/>
    <property type="molecule type" value="Genomic_DNA"/>
</dbReference>
<protein>
    <submittedName>
        <fullName evidence="1">Uncharacterized protein</fullName>
    </submittedName>
</protein>
<proteinExistence type="predicted"/>
<sequence length="61" mass="7223">MAFLKVLKNFICDKICLPNVAEFARKHDIFNPIDERILTFNQAFRELTPFDRLIRINVALE</sequence>
<dbReference type="AlphaFoldDB" id="A0A135P916"/>
<name>A0A135P916_9HYPH</name>
<evidence type="ECO:0000313" key="1">
    <source>
        <dbReference type="EMBL" id="KXG87932.1"/>
    </source>
</evidence>
<keyword evidence="2" id="KW-1185">Reference proteome</keyword>
<organism evidence="1 2">
    <name type="scientific">Agrobacterium bohemicum</name>
    <dbReference type="NCBI Taxonomy" id="2052828"/>
    <lineage>
        <taxon>Bacteria</taxon>
        <taxon>Pseudomonadati</taxon>
        <taxon>Pseudomonadota</taxon>
        <taxon>Alphaproteobacteria</taxon>
        <taxon>Hyphomicrobiales</taxon>
        <taxon>Rhizobiaceae</taxon>
        <taxon>Rhizobium/Agrobacterium group</taxon>
        <taxon>Agrobacterium</taxon>
    </lineage>
</organism>
<dbReference type="STRING" id="2052828.ATO67_16110"/>
<gene>
    <name evidence="1" type="ORF">ATO67_16110</name>
</gene>